<comment type="caution">
    <text evidence="2">The sequence shown here is derived from an EMBL/GenBank/DDBJ whole genome shotgun (WGS) entry which is preliminary data.</text>
</comment>
<dbReference type="Proteomes" id="UP001497472">
    <property type="component" value="Unassembled WGS sequence"/>
</dbReference>
<feature type="transmembrane region" description="Helical" evidence="1">
    <location>
        <begin position="26"/>
        <end position="46"/>
    </location>
</feature>
<name>A0AAV1K2G8_9NEOP</name>
<evidence type="ECO:0000256" key="1">
    <source>
        <dbReference type="SAM" id="Phobius"/>
    </source>
</evidence>
<gene>
    <name evidence="2" type="ORF">LNINA_LOCUS13909</name>
</gene>
<organism evidence="2 3">
    <name type="scientific">Leptosia nina</name>
    <dbReference type="NCBI Taxonomy" id="320188"/>
    <lineage>
        <taxon>Eukaryota</taxon>
        <taxon>Metazoa</taxon>
        <taxon>Ecdysozoa</taxon>
        <taxon>Arthropoda</taxon>
        <taxon>Hexapoda</taxon>
        <taxon>Insecta</taxon>
        <taxon>Pterygota</taxon>
        <taxon>Neoptera</taxon>
        <taxon>Endopterygota</taxon>
        <taxon>Lepidoptera</taxon>
        <taxon>Glossata</taxon>
        <taxon>Ditrysia</taxon>
        <taxon>Papilionoidea</taxon>
        <taxon>Pieridae</taxon>
        <taxon>Pierinae</taxon>
        <taxon>Leptosia</taxon>
    </lineage>
</organism>
<sequence>MGKPHDVELDKILREIGQFGRYQFHVYRFVLPVIIFNAFFKTQYIFNARGLHYRRHNFGSSRVKLSVRQECHGHGTVPSPFNWSVSG</sequence>
<reference evidence="2 3" key="1">
    <citation type="submission" date="2023-11" db="EMBL/GenBank/DDBJ databases">
        <authorList>
            <person name="Okamura Y."/>
        </authorList>
    </citation>
    <scope>NUCLEOTIDE SEQUENCE [LARGE SCALE GENOMIC DNA]</scope>
</reference>
<keyword evidence="3" id="KW-1185">Reference proteome</keyword>
<keyword evidence="1" id="KW-0472">Membrane</keyword>
<evidence type="ECO:0000313" key="3">
    <source>
        <dbReference type="Proteomes" id="UP001497472"/>
    </source>
</evidence>
<dbReference type="EMBL" id="CAVLEF010000280">
    <property type="protein sequence ID" value="CAK1555071.1"/>
    <property type="molecule type" value="Genomic_DNA"/>
</dbReference>
<evidence type="ECO:0000313" key="2">
    <source>
        <dbReference type="EMBL" id="CAK1555071.1"/>
    </source>
</evidence>
<keyword evidence="1" id="KW-1133">Transmembrane helix</keyword>
<keyword evidence="1" id="KW-0812">Transmembrane</keyword>
<dbReference type="AlphaFoldDB" id="A0AAV1K2G8"/>
<proteinExistence type="predicted"/>
<accession>A0AAV1K2G8</accession>
<protein>
    <submittedName>
        <fullName evidence="2">Uncharacterized protein</fullName>
    </submittedName>
</protein>